<feature type="compositionally biased region" description="Acidic residues" evidence="1">
    <location>
        <begin position="244"/>
        <end position="262"/>
    </location>
</feature>
<dbReference type="EMBL" id="VJMH01005629">
    <property type="protein sequence ID" value="KAF0693933.1"/>
    <property type="molecule type" value="Genomic_DNA"/>
</dbReference>
<evidence type="ECO:0000313" key="2">
    <source>
        <dbReference type="EMBL" id="KAF0693933.1"/>
    </source>
</evidence>
<evidence type="ECO:0000256" key="1">
    <source>
        <dbReference type="SAM" id="MobiDB-lite"/>
    </source>
</evidence>
<dbReference type="EMBL" id="CAADRA010005650">
    <property type="protein sequence ID" value="VFT91962.1"/>
    <property type="molecule type" value="Genomic_DNA"/>
</dbReference>
<name>A0A485L3R8_9STRA</name>
<protein>
    <submittedName>
        <fullName evidence="3">Aste57867_15153 protein</fullName>
    </submittedName>
</protein>
<organism evidence="3 4">
    <name type="scientific">Aphanomyces stellatus</name>
    <dbReference type="NCBI Taxonomy" id="120398"/>
    <lineage>
        <taxon>Eukaryota</taxon>
        <taxon>Sar</taxon>
        <taxon>Stramenopiles</taxon>
        <taxon>Oomycota</taxon>
        <taxon>Saprolegniomycetes</taxon>
        <taxon>Saprolegniales</taxon>
        <taxon>Verrucalvaceae</taxon>
        <taxon>Aphanomyces</taxon>
    </lineage>
</organism>
<dbReference type="Proteomes" id="UP000332933">
    <property type="component" value="Unassembled WGS sequence"/>
</dbReference>
<feature type="region of interest" description="Disordered" evidence="1">
    <location>
        <begin position="1"/>
        <end position="21"/>
    </location>
</feature>
<dbReference type="InterPro" id="IPR035925">
    <property type="entry name" value="BSD_dom_sf"/>
</dbReference>
<reference evidence="2" key="2">
    <citation type="submission" date="2019-06" db="EMBL/GenBank/DDBJ databases">
        <title>Genomics analysis of Aphanomyces spp. identifies a new class of oomycete effector associated with host adaptation.</title>
        <authorList>
            <person name="Gaulin E."/>
        </authorList>
    </citation>
    <scope>NUCLEOTIDE SEQUENCE</scope>
    <source>
        <strain evidence="2">CBS 578.67</strain>
    </source>
</reference>
<evidence type="ECO:0000313" key="4">
    <source>
        <dbReference type="Proteomes" id="UP000332933"/>
    </source>
</evidence>
<proteinExistence type="predicted"/>
<feature type="region of interest" description="Disordered" evidence="1">
    <location>
        <begin position="221"/>
        <end position="285"/>
    </location>
</feature>
<feature type="compositionally biased region" description="Polar residues" evidence="1">
    <location>
        <begin position="269"/>
        <end position="285"/>
    </location>
</feature>
<dbReference type="SUPFAM" id="SSF140383">
    <property type="entry name" value="BSD domain-like"/>
    <property type="match status" value="1"/>
</dbReference>
<gene>
    <name evidence="3" type="primary">Aste57867_15153</name>
    <name evidence="2" type="ORF">As57867_015097</name>
    <name evidence="3" type="ORF">ASTE57867_15153</name>
</gene>
<keyword evidence="4" id="KW-1185">Reference proteome</keyword>
<reference evidence="3 4" key="1">
    <citation type="submission" date="2019-03" db="EMBL/GenBank/DDBJ databases">
        <authorList>
            <person name="Gaulin E."/>
            <person name="Dumas B."/>
        </authorList>
    </citation>
    <scope>NUCLEOTIDE SEQUENCE [LARGE SCALE GENOMIC DNA]</scope>
    <source>
        <strain evidence="3">CBS 568.67</strain>
    </source>
</reference>
<dbReference type="AlphaFoldDB" id="A0A485L3R8"/>
<sequence>MMSDSVHPDSPKEVQTPDDYGTSQGFFSFASQLGRQLTQDAMDLSNSAVETAKYLAQESTKVVEKASLIAQESLAEVFEPESDAPEADIILELPWVDSDGKANKAVQEAVLDISAKASNFKQLPLSVLAPIFDIDRFVQVAPALLALDGQLRQRHAQLSYKVAEEVFWGNYFYHCHVARVAHGLSPYLNTTGVAVTSSPSTNQEHDDDEDDDVVSMRHELEDSYDVEGEVPAVPPTPPPSMEHNDDDAALDEAVDNQGDEPSEEKKRSTFTAMKSNLMQRSTQAKQKMADIKRKIHFPSPEKMKELQTSLLRRKSSVTESFERLSVTSLNFTGLKRSPSLRNRSKSYAHHHSSLPILPPLSRWWIRRSASNCASDVDDLDTVRLSDQLGTPPPQSTSATFDEE</sequence>
<feature type="compositionally biased region" description="Basic and acidic residues" evidence="1">
    <location>
        <begin position="1"/>
        <end position="12"/>
    </location>
</feature>
<dbReference type="Gene3D" id="1.10.3970.10">
    <property type="entry name" value="BSD domain"/>
    <property type="match status" value="1"/>
</dbReference>
<evidence type="ECO:0000313" key="3">
    <source>
        <dbReference type="EMBL" id="VFT91962.1"/>
    </source>
</evidence>
<dbReference type="OrthoDB" id="66432at2759"/>
<accession>A0A485L3R8</accession>
<feature type="region of interest" description="Disordered" evidence="1">
    <location>
        <begin position="382"/>
        <end position="403"/>
    </location>
</feature>